<evidence type="ECO:0000256" key="6">
    <source>
        <dbReference type="ARBA" id="ARBA00023136"/>
    </source>
</evidence>
<sequence>MKKLLLVLTIAFSASVMYAGGYRVGVQGHKQLAMGHTGVAVVTSAESAFFNPAGLVYLDGELNVSLGAAVVMSNTIYQNREFGYSSEADNPIGTPFYAYGSYKINDWLSAGLAVYTPYGSRVEWPSDWEGSHLVNEIELSAIFVQPTIAIKLSDKLSIGGGPIYVTGAVNFNRNLSRSLTDEAGNRSNVTIDASGINAWGYSIGAMFRPTEDINLGFNYRSKINMDVERGDGTADFENIPGALAGSFPDGDFTSSLPLPAELTFGASFKPSEKWLVAFDYTRTFWDAYKSLDVQFFNAAGLSRNPRNYKNSSIYKIGAQYEATQKVIVRAGFYYDESPIRDGFFAPETPRPDSVNFTAGFSYNLNSKWAIDASVLYVHSNEVNNSYDSFVEAGERLSFGGDYKSNALVAGIGVSYKL</sequence>
<dbReference type="SUPFAM" id="SSF56935">
    <property type="entry name" value="Porins"/>
    <property type="match status" value="1"/>
</dbReference>
<evidence type="ECO:0000256" key="1">
    <source>
        <dbReference type="ARBA" id="ARBA00004571"/>
    </source>
</evidence>
<proteinExistence type="inferred from homology"/>
<evidence type="ECO:0000313" key="10">
    <source>
        <dbReference type="Proteomes" id="UP000244090"/>
    </source>
</evidence>
<keyword evidence="10" id="KW-1185">Reference proteome</keyword>
<evidence type="ECO:0000256" key="7">
    <source>
        <dbReference type="ARBA" id="ARBA00023237"/>
    </source>
</evidence>
<comment type="similarity">
    <text evidence="2">Belongs to the OmpP1/FadL family.</text>
</comment>
<keyword evidence="7" id="KW-0998">Cell outer membrane</keyword>
<dbReference type="Gene3D" id="2.40.160.60">
    <property type="entry name" value="Outer membrane protein transport protein (OMPP1/FadL/TodX)"/>
    <property type="match status" value="1"/>
</dbReference>
<dbReference type="AlphaFoldDB" id="A0A2T6C641"/>
<protein>
    <submittedName>
        <fullName evidence="9">Long-chain fatty acid transport protein</fullName>
    </submittedName>
</protein>
<accession>A0A2T6C641</accession>
<gene>
    <name evidence="9" type="ORF">C8N46_101408</name>
</gene>
<keyword evidence="4" id="KW-0812">Transmembrane</keyword>
<evidence type="ECO:0000256" key="4">
    <source>
        <dbReference type="ARBA" id="ARBA00022692"/>
    </source>
</evidence>
<dbReference type="OrthoDB" id="9922at2"/>
<reference evidence="9 10" key="1">
    <citation type="submission" date="2018-04" db="EMBL/GenBank/DDBJ databases">
        <title>Genomic Encyclopedia of Archaeal and Bacterial Type Strains, Phase II (KMG-II): from individual species to whole genera.</title>
        <authorList>
            <person name="Goeker M."/>
        </authorList>
    </citation>
    <scope>NUCLEOTIDE SEQUENCE [LARGE SCALE GENOMIC DNA]</scope>
    <source>
        <strain evidence="9 10">DSM 25731</strain>
    </source>
</reference>
<dbReference type="Pfam" id="PF03349">
    <property type="entry name" value="Toluene_X"/>
    <property type="match status" value="1"/>
</dbReference>
<feature type="chain" id="PRO_5015501897" evidence="8">
    <location>
        <begin position="20"/>
        <end position="417"/>
    </location>
</feature>
<keyword evidence="6" id="KW-0472">Membrane</keyword>
<evidence type="ECO:0000256" key="8">
    <source>
        <dbReference type="SAM" id="SignalP"/>
    </source>
</evidence>
<dbReference type="PANTHER" id="PTHR35093">
    <property type="entry name" value="OUTER MEMBRANE PROTEIN NMB0088-RELATED"/>
    <property type="match status" value="1"/>
</dbReference>
<dbReference type="PANTHER" id="PTHR35093:SF8">
    <property type="entry name" value="OUTER MEMBRANE PROTEIN NMB0088-RELATED"/>
    <property type="match status" value="1"/>
</dbReference>
<comment type="caution">
    <text evidence="9">The sequence shown here is derived from an EMBL/GenBank/DDBJ whole genome shotgun (WGS) entry which is preliminary data.</text>
</comment>
<evidence type="ECO:0000256" key="2">
    <source>
        <dbReference type="ARBA" id="ARBA00008163"/>
    </source>
</evidence>
<dbReference type="EMBL" id="QBKT01000001">
    <property type="protein sequence ID" value="PTX63800.1"/>
    <property type="molecule type" value="Genomic_DNA"/>
</dbReference>
<evidence type="ECO:0000313" key="9">
    <source>
        <dbReference type="EMBL" id="PTX63800.1"/>
    </source>
</evidence>
<keyword evidence="3" id="KW-1134">Transmembrane beta strand</keyword>
<dbReference type="GO" id="GO:0015483">
    <property type="term" value="F:long-chain fatty acid transporting porin activity"/>
    <property type="evidence" value="ECO:0007669"/>
    <property type="project" value="TreeGrafter"/>
</dbReference>
<dbReference type="GO" id="GO:0009279">
    <property type="term" value="C:cell outer membrane"/>
    <property type="evidence" value="ECO:0007669"/>
    <property type="project" value="UniProtKB-SubCell"/>
</dbReference>
<dbReference type="RefSeq" id="WP_108113173.1">
    <property type="nucleotide sequence ID" value="NZ_QBKT01000001.1"/>
</dbReference>
<feature type="signal peptide" evidence="8">
    <location>
        <begin position="1"/>
        <end position="19"/>
    </location>
</feature>
<organism evidence="9 10">
    <name type="scientific">Kordia periserrulae</name>
    <dbReference type="NCBI Taxonomy" id="701523"/>
    <lineage>
        <taxon>Bacteria</taxon>
        <taxon>Pseudomonadati</taxon>
        <taxon>Bacteroidota</taxon>
        <taxon>Flavobacteriia</taxon>
        <taxon>Flavobacteriales</taxon>
        <taxon>Flavobacteriaceae</taxon>
        <taxon>Kordia</taxon>
    </lineage>
</organism>
<keyword evidence="5 8" id="KW-0732">Signal</keyword>
<evidence type="ECO:0000256" key="5">
    <source>
        <dbReference type="ARBA" id="ARBA00022729"/>
    </source>
</evidence>
<dbReference type="Proteomes" id="UP000244090">
    <property type="component" value="Unassembled WGS sequence"/>
</dbReference>
<name>A0A2T6C641_9FLAO</name>
<comment type="subcellular location">
    <subcellularLocation>
        <location evidence="1">Cell outer membrane</location>
        <topology evidence="1">Multi-pass membrane protein</topology>
    </subcellularLocation>
</comment>
<evidence type="ECO:0000256" key="3">
    <source>
        <dbReference type="ARBA" id="ARBA00022452"/>
    </source>
</evidence>
<dbReference type="InterPro" id="IPR005017">
    <property type="entry name" value="OMPP1/FadL/TodX"/>
</dbReference>